<organism evidence="2 3">
    <name type="scientific">Cohnella herbarum</name>
    <dbReference type="NCBI Taxonomy" id="2728023"/>
    <lineage>
        <taxon>Bacteria</taxon>
        <taxon>Bacillati</taxon>
        <taxon>Bacillota</taxon>
        <taxon>Bacilli</taxon>
        <taxon>Bacillales</taxon>
        <taxon>Paenibacillaceae</taxon>
        <taxon>Cohnella</taxon>
    </lineage>
</organism>
<dbReference type="RefSeq" id="WP_169278085.1">
    <property type="nucleotide sequence ID" value="NZ_CP051680.1"/>
</dbReference>
<name>A0A7Z2VF66_9BACL</name>
<protein>
    <submittedName>
        <fullName evidence="2">Spore gernimation protein</fullName>
    </submittedName>
</protein>
<dbReference type="InterPro" id="IPR018911">
    <property type="entry name" value="Gmad2_Ig-like_dom"/>
</dbReference>
<evidence type="ECO:0000259" key="1">
    <source>
        <dbReference type="Pfam" id="PF10648"/>
    </source>
</evidence>
<proteinExistence type="predicted"/>
<feature type="domain" description="Bacterial spore germination immunoglobulin-like" evidence="1">
    <location>
        <begin position="78"/>
        <end position="148"/>
    </location>
</feature>
<keyword evidence="3" id="KW-1185">Reference proteome</keyword>
<reference evidence="2 3" key="1">
    <citation type="submission" date="2020-04" db="EMBL/GenBank/DDBJ databases">
        <title>Genome sequencing of novel species.</title>
        <authorList>
            <person name="Heo J."/>
            <person name="Kim S.-J."/>
            <person name="Kim J.-S."/>
            <person name="Hong S.-B."/>
            <person name="Kwon S.-W."/>
        </authorList>
    </citation>
    <scope>NUCLEOTIDE SEQUENCE [LARGE SCALE GENOMIC DNA]</scope>
    <source>
        <strain evidence="2 3">MFER-1</strain>
    </source>
</reference>
<feature type="domain" description="Bacterial spore germination immunoglobulin-like" evidence="1">
    <location>
        <begin position="184"/>
        <end position="255"/>
    </location>
</feature>
<gene>
    <name evidence="2" type="ORF">HH215_00340</name>
</gene>
<dbReference type="Pfam" id="PF10648">
    <property type="entry name" value="Gmad2"/>
    <property type="match status" value="2"/>
</dbReference>
<dbReference type="AlphaFoldDB" id="A0A7Z2VF66"/>
<dbReference type="Proteomes" id="UP000502248">
    <property type="component" value="Chromosome"/>
</dbReference>
<dbReference type="EMBL" id="CP051680">
    <property type="protein sequence ID" value="QJD81779.1"/>
    <property type="molecule type" value="Genomic_DNA"/>
</dbReference>
<evidence type="ECO:0000313" key="3">
    <source>
        <dbReference type="Proteomes" id="UP000502248"/>
    </source>
</evidence>
<dbReference type="KEGG" id="cheb:HH215_00340"/>
<sequence>MNKTLAIGTIAASVIAGSTLIGFLTTTIADRNTVQAKQIVMQEIQHQAKLPKPNLNVGIATNNDSFRNVAAYKQSLIFDLQGEARVFEGTYNYAIKQGRKIIASGFGTASMGGPEWGEVNQKIAVPVKKLSGHDPLTIELYEIDQESGKQVRKVNIPLTLGTSSAKSENESFRNMKIAPASLKYSIKGEARMFEGTYNYVVKQGEKEITTGFGTASIGAPDWGKVNQTITIPTAKLNGDQPLTLELFSLDQESGEAVDKLTFDLA</sequence>
<accession>A0A7Z2VF66</accession>
<evidence type="ECO:0000313" key="2">
    <source>
        <dbReference type="EMBL" id="QJD81779.1"/>
    </source>
</evidence>